<gene>
    <name evidence="5" type="ORF">M3M28_03915</name>
</gene>
<keyword evidence="1" id="KW-0560">Oxidoreductase</keyword>
<dbReference type="Pfam" id="PF01408">
    <property type="entry name" value="GFO_IDH_MocA"/>
    <property type="match status" value="1"/>
</dbReference>
<evidence type="ECO:0000259" key="4">
    <source>
        <dbReference type="Pfam" id="PF22725"/>
    </source>
</evidence>
<evidence type="ECO:0000256" key="2">
    <source>
        <dbReference type="ARBA" id="ARBA00023027"/>
    </source>
</evidence>
<dbReference type="PANTHER" id="PTHR43818:SF11">
    <property type="entry name" value="BCDNA.GH03377"/>
    <property type="match status" value="1"/>
</dbReference>
<protein>
    <submittedName>
        <fullName evidence="5">Gfo/Idh/MocA family oxidoreductase</fullName>
    </submittedName>
</protein>
<evidence type="ECO:0000256" key="1">
    <source>
        <dbReference type="ARBA" id="ARBA00023002"/>
    </source>
</evidence>
<dbReference type="SUPFAM" id="SSF51735">
    <property type="entry name" value="NAD(P)-binding Rossmann-fold domains"/>
    <property type="match status" value="1"/>
</dbReference>
<accession>A0ABY4N0Q4</accession>
<dbReference type="Gene3D" id="3.30.360.10">
    <property type="entry name" value="Dihydrodipicolinate Reductase, domain 2"/>
    <property type="match status" value="1"/>
</dbReference>
<dbReference type="SUPFAM" id="SSF55347">
    <property type="entry name" value="Glyceraldehyde-3-phosphate dehydrogenase-like, C-terminal domain"/>
    <property type="match status" value="1"/>
</dbReference>
<evidence type="ECO:0000259" key="3">
    <source>
        <dbReference type="Pfam" id="PF01408"/>
    </source>
</evidence>
<proteinExistence type="predicted"/>
<sequence>MTTRLRAGIIGAGFMGEVHARSIRIAGGEIAGIASSSLERAREAAATIGIDRAANAEELIGDPHIDVIHVCTPNASHVPLARAAIAAGKHVVCEKPIGVNLDAATQLVADVESSDRLLTVPFAYRFHAMTREARRRIAAHSFGHLTGITSVYHQDWLLEPGDDNWRVDAEAGGASRAFADIGSHLADLTEFLAGERIARLTARTKTVHAERSGREVTTEDLAVLLVEFESGALGTLSISQVAAGRKNSLSVEIGGAHETVRFEQENPETLWIGHRGGSALLQRDPKLIGGDVARLSNVPSGHPLGYLDAFAAFVGDSYAAMSTGVIPDGLPTVRDGLRAVELTERVLASAASQAWVDA</sequence>
<dbReference type="EMBL" id="CP097160">
    <property type="protein sequence ID" value="UQN15614.1"/>
    <property type="molecule type" value="Genomic_DNA"/>
</dbReference>
<dbReference type="Gene3D" id="3.40.50.720">
    <property type="entry name" value="NAD(P)-binding Rossmann-like Domain"/>
    <property type="match status" value="1"/>
</dbReference>
<keyword evidence="2" id="KW-0520">NAD</keyword>
<organism evidence="5">
    <name type="scientific">Gulosibacter sediminis</name>
    <dbReference type="NCBI Taxonomy" id="1729695"/>
    <lineage>
        <taxon>Bacteria</taxon>
        <taxon>Bacillati</taxon>
        <taxon>Actinomycetota</taxon>
        <taxon>Actinomycetes</taxon>
        <taxon>Micrococcales</taxon>
        <taxon>Microbacteriaceae</taxon>
        <taxon>Gulosibacter</taxon>
    </lineage>
</organism>
<evidence type="ECO:0000313" key="5">
    <source>
        <dbReference type="EMBL" id="UQN15614.1"/>
    </source>
</evidence>
<dbReference type="InterPro" id="IPR000683">
    <property type="entry name" value="Gfo/Idh/MocA-like_OxRdtase_N"/>
</dbReference>
<feature type="domain" description="Gfo/Idh/MocA-like oxidoreductase N-terminal" evidence="3">
    <location>
        <begin position="5"/>
        <end position="120"/>
    </location>
</feature>
<dbReference type="Pfam" id="PF22725">
    <property type="entry name" value="GFO_IDH_MocA_C3"/>
    <property type="match status" value="1"/>
</dbReference>
<reference evidence="5" key="1">
    <citation type="submission" date="2022-05" db="EMBL/GenBank/DDBJ databases">
        <title>Complete genome sequence of toluene-degrading Gulosibacter sediminis strain ACHW.36C.</title>
        <authorList>
            <person name="Wai A.C."/>
            <person name="Lai G.K."/>
            <person name="Griffin S.D."/>
            <person name="Leung F.C."/>
        </authorList>
    </citation>
    <scope>NUCLEOTIDE SEQUENCE [LARGE SCALE GENOMIC DNA]</scope>
    <source>
        <strain evidence="5">ACHW.36C</strain>
    </source>
</reference>
<dbReference type="InterPro" id="IPR036291">
    <property type="entry name" value="NAD(P)-bd_dom_sf"/>
</dbReference>
<name>A0ABY4N0Q4_9MICO</name>
<dbReference type="InterPro" id="IPR050463">
    <property type="entry name" value="Gfo/Idh/MocA_oxidrdct_glycsds"/>
</dbReference>
<dbReference type="PANTHER" id="PTHR43818">
    <property type="entry name" value="BCDNA.GH03377"/>
    <property type="match status" value="1"/>
</dbReference>
<feature type="domain" description="GFO/IDH/MocA-like oxidoreductase" evidence="4">
    <location>
        <begin position="131"/>
        <end position="259"/>
    </location>
</feature>
<dbReference type="InterPro" id="IPR055170">
    <property type="entry name" value="GFO_IDH_MocA-like_dom"/>
</dbReference>